<comment type="caution">
    <text evidence="2">The sequence shown here is derived from an EMBL/GenBank/DDBJ whole genome shotgun (WGS) entry which is preliminary data.</text>
</comment>
<proteinExistence type="predicted"/>
<sequence length="150" mass="15824">MRLILILPLFLTLLGCVQRLGDEPEIFDIVRSNDAAQLSFLIADGADPNMVNGVGHPLVFVATGPKGGFSVLDVLLAAGANPNVAIPNGRTALHNAAGWCSVNAVITLLNYGADPHVAANDGRTALDATCSAPQDRRQEVVRVLREAMSR</sequence>
<evidence type="ECO:0008006" key="4">
    <source>
        <dbReference type="Google" id="ProtNLM"/>
    </source>
</evidence>
<protein>
    <recommendedName>
        <fullName evidence="4">Ankyrin repeat domain-containing protein</fullName>
    </recommendedName>
</protein>
<dbReference type="Pfam" id="PF12796">
    <property type="entry name" value="Ank_2"/>
    <property type="match status" value="1"/>
</dbReference>
<evidence type="ECO:0000313" key="2">
    <source>
        <dbReference type="EMBL" id="GLQ16123.1"/>
    </source>
</evidence>
<dbReference type="EMBL" id="BSNI01000001">
    <property type="protein sequence ID" value="GLQ16123.1"/>
    <property type="molecule type" value="Genomic_DNA"/>
</dbReference>
<keyword evidence="1" id="KW-0040">ANK repeat</keyword>
<dbReference type="Proteomes" id="UP001161405">
    <property type="component" value="Unassembled WGS sequence"/>
</dbReference>
<keyword evidence="3" id="KW-1185">Reference proteome</keyword>
<name>A0ABQ5ULI1_9HYPH</name>
<dbReference type="SUPFAM" id="SSF48403">
    <property type="entry name" value="Ankyrin repeat"/>
    <property type="match status" value="1"/>
</dbReference>
<dbReference type="InterPro" id="IPR036770">
    <property type="entry name" value="Ankyrin_rpt-contain_sf"/>
</dbReference>
<dbReference type="Gene3D" id="1.25.40.20">
    <property type="entry name" value="Ankyrin repeat-containing domain"/>
    <property type="match status" value="1"/>
</dbReference>
<dbReference type="RefSeq" id="WP_284361501.1">
    <property type="nucleotide sequence ID" value="NZ_BSNI01000001.1"/>
</dbReference>
<dbReference type="PROSITE" id="PS51257">
    <property type="entry name" value="PROKAR_LIPOPROTEIN"/>
    <property type="match status" value="1"/>
</dbReference>
<dbReference type="PANTHER" id="PTHR46427">
    <property type="entry name" value="ANKYRIN REPEAT AND LEM DOMAIN-CONTAINING PROTEIN 1"/>
    <property type="match status" value="1"/>
</dbReference>
<dbReference type="PROSITE" id="PS50297">
    <property type="entry name" value="ANK_REP_REGION"/>
    <property type="match status" value="1"/>
</dbReference>
<dbReference type="InterPro" id="IPR002110">
    <property type="entry name" value="Ankyrin_rpt"/>
</dbReference>
<evidence type="ECO:0000256" key="1">
    <source>
        <dbReference type="PROSITE-ProRule" id="PRU00023"/>
    </source>
</evidence>
<accession>A0ABQ5ULI1</accession>
<reference evidence="2" key="2">
    <citation type="submission" date="2023-01" db="EMBL/GenBank/DDBJ databases">
        <title>Draft genome sequence of Maritalea porphyrae strain NBRC 107169.</title>
        <authorList>
            <person name="Sun Q."/>
            <person name="Mori K."/>
        </authorList>
    </citation>
    <scope>NUCLEOTIDE SEQUENCE</scope>
    <source>
        <strain evidence="2">NBRC 107169</strain>
    </source>
</reference>
<reference evidence="2" key="1">
    <citation type="journal article" date="2014" name="Int. J. Syst. Evol. Microbiol.">
        <title>Complete genome of a new Firmicutes species belonging to the dominant human colonic microbiota ('Ruminococcus bicirculans') reveals two chromosomes and a selective capacity to utilize plant glucans.</title>
        <authorList>
            <consortium name="NISC Comparative Sequencing Program"/>
            <person name="Wegmann U."/>
            <person name="Louis P."/>
            <person name="Goesmann A."/>
            <person name="Henrissat B."/>
            <person name="Duncan S.H."/>
            <person name="Flint H.J."/>
        </authorList>
    </citation>
    <scope>NUCLEOTIDE SEQUENCE</scope>
    <source>
        <strain evidence="2">NBRC 107169</strain>
    </source>
</reference>
<dbReference type="InterPro" id="IPR034998">
    <property type="entry name" value="ANKLE1"/>
</dbReference>
<dbReference type="PANTHER" id="PTHR46427:SF1">
    <property type="entry name" value="ANKYRIN REPEAT AND LEM DOMAIN-CONTAINING PROTEIN 1"/>
    <property type="match status" value="1"/>
</dbReference>
<organism evidence="2 3">
    <name type="scientific">Maritalea porphyrae</name>
    <dbReference type="NCBI Taxonomy" id="880732"/>
    <lineage>
        <taxon>Bacteria</taxon>
        <taxon>Pseudomonadati</taxon>
        <taxon>Pseudomonadota</taxon>
        <taxon>Alphaproteobacteria</taxon>
        <taxon>Hyphomicrobiales</taxon>
        <taxon>Devosiaceae</taxon>
        <taxon>Maritalea</taxon>
    </lineage>
</organism>
<feature type="repeat" description="ANK" evidence="1">
    <location>
        <begin position="88"/>
        <end position="120"/>
    </location>
</feature>
<gene>
    <name evidence="2" type="ORF">GCM10007879_03720</name>
</gene>
<dbReference type="PROSITE" id="PS50088">
    <property type="entry name" value="ANK_REPEAT"/>
    <property type="match status" value="1"/>
</dbReference>
<evidence type="ECO:0000313" key="3">
    <source>
        <dbReference type="Proteomes" id="UP001161405"/>
    </source>
</evidence>